<feature type="transmembrane region" description="Helical" evidence="1">
    <location>
        <begin position="96"/>
        <end position="116"/>
    </location>
</feature>
<feature type="transmembrane region" description="Helical" evidence="1">
    <location>
        <begin position="241"/>
        <end position="260"/>
    </location>
</feature>
<dbReference type="PANTHER" id="PTHR22943:SF248">
    <property type="entry name" value="SEVEN TM RECEPTOR"/>
    <property type="match status" value="1"/>
</dbReference>
<evidence type="ECO:0000256" key="1">
    <source>
        <dbReference type="SAM" id="Phobius"/>
    </source>
</evidence>
<dbReference type="OrthoDB" id="2101615at2759"/>
<feature type="transmembrane region" description="Helical" evidence="1">
    <location>
        <begin position="52"/>
        <end position="76"/>
    </location>
</feature>
<comment type="caution">
    <text evidence="2">The sequence shown here is derived from an EMBL/GenBank/DDBJ whole genome shotgun (WGS) entry which is preliminary data.</text>
</comment>
<dbReference type="PANTHER" id="PTHR22943">
    <property type="entry name" value="7-TRANSMEMBRANE DOMAIN RECEPTOR C.ELEGANS"/>
    <property type="match status" value="1"/>
</dbReference>
<dbReference type="Proteomes" id="UP001152747">
    <property type="component" value="Unassembled WGS sequence"/>
</dbReference>
<evidence type="ECO:0000313" key="2">
    <source>
        <dbReference type="EMBL" id="CAI5454402.1"/>
    </source>
</evidence>
<protein>
    <recommendedName>
        <fullName evidence="4">Seven TM Receptor</fullName>
    </recommendedName>
</protein>
<accession>A0A9P1J0G6</accession>
<dbReference type="GO" id="GO:0042048">
    <property type="term" value="P:olfactory behavior"/>
    <property type="evidence" value="ECO:0007669"/>
    <property type="project" value="TreeGrafter"/>
</dbReference>
<proteinExistence type="predicted"/>
<organism evidence="2 3">
    <name type="scientific">Caenorhabditis angaria</name>
    <dbReference type="NCBI Taxonomy" id="860376"/>
    <lineage>
        <taxon>Eukaryota</taxon>
        <taxon>Metazoa</taxon>
        <taxon>Ecdysozoa</taxon>
        <taxon>Nematoda</taxon>
        <taxon>Chromadorea</taxon>
        <taxon>Rhabditida</taxon>
        <taxon>Rhabditina</taxon>
        <taxon>Rhabditomorpha</taxon>
        <taxon>Rhabditoidea</taxon>
        <taxon>Rhabditidae</taxon>
        <taxon>Peloderinae</taxon>
        <taxon>Caenorhabditis</taxon>
    </lineage>
</organism>
<dbReference type="SUPFAM" id="SSF81321">
    <property type="entry name" value="Family A G protein-coupled receptor-like"/>
    <property type="match status" value="1"/>
</dbReference>
<dbReference type="EMBL" id="CANHGI010000006">
    <property type="protein sequence ID" value="CAI5454402.1"/>
    <property type="molecule type" value="Genomic_DNA"/>
</dbReference>
<dbReference type="GO" id="GO:0038022">
    <property type="term" value="F:G protein-coupled olfactory receptor activity"/>
    <property type="evidence" value="ECO:0007669"/>
    <property type="project" value="TreeGrafter"/>
</dbReference>
<evidence type="ECO:0000313" key="3">
    <source>
        <dbReference type="Proteomes" id="UP001152747"/>
    </source>
</evidence>
<keyword evidence="3" id="KW-1185">Reference proteome</keyword>
<gene>
    <name evidence="2" type="ORF">CAMP_LOCUS17039</name>
</gene>
<reference evidence="2" key="1">
    <citation type="submission" date="2022-11" db="EMBL/GenBank/DDBJ databases">
        <authorList>
            <person name="Kikuchi T."/>
        </authorList>
    </citation>
    <scope>NUCLEOTIDE SEQUENCE</scope>
    <source>
        <strain evidence="2">PS1010</strain>
    </source>
</reference>
<keyword evidence="1" id="KW-0812">Transmembrane</keyword>
<dbReference type="GO" id="GO:0005886">
    <property type="term" value="C:plasma membrane"/>
    <property type="evidence" value="ECO:0007669"/>
    <property type="project" value="TreeGrafter"/>
</dbReference>
<dbReference type="AlphaFoldDB" id="A0A9P1J0G6"/>
<keyword evidence="1" id="KW-1133">Transmembrane helix</keyword>
<dbReference type="Pfam" id="PF10326">
    <property type="entry name" value="7TM_GPCR_Str"/>
    <property type="match status" value="1"/>
</dbReference>
<name>A0A9P1J0G6_9PELO</name>
<keyword evidence="1" id="KW-0472">Membrane</keyword>
<evidence type="ECO:0008006" key="4">
    <source>
        <dbReference type="Google" id="ProtNLM"/>
    </source>
</evidence>
<sequence length="356" mass="40501">MGSYKVLLIYTSIVELVFAILDIIMVPSSFLFDSILVLYTNKNNRYFSFDVSTILISFYCGMFGVSLGLFPVLFIYRYFVLSKNKLLESFSSRHIFLWLCIPLIFGFMFGGVTHILNAPHDYKLNQIEPYLNSIGFAKENITYLCLFFKTTTVQDRMFQTESVQAVVLMNIILIFSGIPTIYFGAHCYKLMHEKLNTSNISDEYRNIQLQFFYALVVQTIIPFVLLHIPASIVLLSTVFNINLGLISGIASVAFSVFPAVDPLPTIFIIKSYRNATKPEYRSISTILRQQTAVTSFLFVSGSIAKYLCMRIIASSLADVGRVVCQVYITRRHISSFAPVRSCWVIKFVEFPPITPT</sequence>
<feature type="transmembrane region" description="Helical" evidence="1">
    <location>
        <begin position="165"/>
        <end position="185"/>
    </location>
</feature>
<feature type="transmembrane region" description="Helical" evidence="1">
    <location>
        <begin position="211"/>
        <end position="235"/>
    </location>
</feature>
<feature type="transmembrane region" description="Helical" evidence="1">
    <location>
        <begin position="7"/>
        <end position="32"/>
    </location>
</feature>
<dbReference type="InterPro" id="IPR019428">
    <property type="entry name" value="7TM_GPCR_serpentine_rcpt_Str"/>
</dbReference>